<proteinExistence type="predicted"/>
<dbReference type="Pfam" id="PF03221">
    <property type="entry name" value="HTH_Tnp_Tc5"/>
    <property type="match status" value="1"/>
</dbReference>
<evidence type="ECO:0000313" key="5">
    <source>
        <dbReference type="Proteomes" id="UP000036403"/>
    </source>
</evidence>
<evidence type="ECO:0000313" key="4">
    <source>
        <dbReference type="EMBL" id="KMQ85982.1"/>
    </source>
</evidence>
<dbReference type="PaxDb" id="67767-A0A0J7K6I4"/>
<dbReference type="STRING" id="67767.A0A0J7K6I4"/>
<dbReference type="AlphaFoldDB" id="A0A0J7K6I4"/>
<dbReference type="EMBL" id="LBMM01012810">
    <property type="protein sequence ID" value="KMQ85982.1"/>
    <property type="molecule type" value="Genomic_DNA"/>
</dbReference>
<dbReference type="GO" id="GO:0005634">
    <property type="term" value="C:nucleus"/>
    <property type="evidence" value="ECO:0007669"/>
    <property type="project" value="UniProtKB-SubCell"/>
</dbReference>
<dbReference type="OrthoDB" id="7553900at2759"/>
<keyword evidence="5" id="KW-1185">Reference proteome</keyword>
<reference evidence="4 5" key="1">
    <citation type="submission" date="2015-04" db="EMBL/GenBank/DDBJ databases">
        <title>Lasius niger genome sequencing.</title>
        <authorList>
            <person name="Konorov E.A."/>
            <person name="Nikitin M.A."/>
            <person name="Kirill M.V."/>
            <person name="Chang P."/>
        </authorList>
    </citation>
    <scope>NUCLEOTIDE SEQUENCE [LARGE SCALE GENOMIC DNA]</scope>
    <source>
        <tissue evidence="4">Whole</tissue>
    </source>
</reference>
<dbReference type="Proteomes" id="UP000036403">
    <property type="component" value="Unassembled WGS sequence"/>
</dbReference>
<evidence type="ECO:0000256" key="1">
    <source>
        <dbReference type="ARBA" id="ARBA00004123"/>
    </source>
</evidence>
<sequence>MLRTWKEDVKRGGTVIGKYIQIETQTFEYFKEARECFEQVTTRTLQQWAMAIAFPFLTEDFTFSASKSWVTKFKNKYRIKQRKITRFVSRREHVSFEEILEAAKKFISNTV</sequence>
<name>A0A0J7K6I4_LASNI</name>
<feature type="domain" description="HTH CENPB-type" evidence="3">
    <location>
        <begin position="10"/>
        <end position="83"/>
    </location>
</feature>
<accession>A0A0J7K6I4</accession>
<evidence type="ECO:0000256" key="2">
    <source>
        <dbReference type="ARBA" id="ARBA00023125"/>
    </source>
</evidence>
<keyword evidence="2" id="KW-0238">DNA-binding</keyword>
<organism evidence="4 5">
    <name type="scientific">Lasius niger</name>
    <name type="common">Black garden ant</name>
    <dbReference type="NCBI Taxonomy" id="67767"/>
    <lineage>
        <taxon>Eukaryota</taxon>
        <taxon>Metazoa</taxon>
        <taxon>Ecdysozoa</taxon>
        <taxon>Arthropoda</taxon>
        <taxon>Hexapoda</taxon>
        <taxon>Insecta</taxon>
        <taxon>Pterygota</taxon>
        <taxon>Neoptera</taxon>
        <taxon>Endopterygota</taxon>
        <taxon>Hymenoptera</taxon>
        <taxon>Apocrita</taxon>
        <taxon>Aculeata</taxon>
        <taxon>Formicoidea</taxon>
        <taxon>Formicidae</taxon>
        <taxon>Formicinae</taxon>
        <taxon>Lasius</taxon>
        <taxon>Lasius</taxon>
    </lineage>
</organism>
<dbReference type="InterPro" id="IPR006600">
    <property type="entry name" value="HTH_CenpB_DNA-bd_dom"/>
</dbReference>
<comment type="subcellular location">
    <subcellularLocation>
        <location evidence="1">Nucleus</location>
    </subcellularLocation>
</comment>
<evidence type="ECO:0000259" key="3">
    <source>
        <dbReference type="PROSITE" id="PS51253"/>
    </source>
</evidence>
<gene>
    <name evidence="4" type="ORF">RF55_15184</name>
</gene>
<dbReference type="PROSITE" id="PS51253">
    <property type="entry name" value="HTH_CENPB"/>
    <property type="match status" value="1"/>
</dbReference>
<dbReference type="SUPFAM" id="SSF46689">
    <property type="entry name" value="Homeodomain-like"/>
    <property type="match status" value="1"/>
</dbReference>
<dbReference type="InterPro" id="IPR009057">
    <property type="entry name" value="Homeodomain-like_sf"/>
</dbReference>
<dbReference type="Gene3D" id="1.10.10.60">
    <property type="entry name" value="Homeodomain-like"/>
    <property type="match status" value="1"/>
</dbReference>
<protein>
    <recommendedName>
        <fullName evidence="3">HTH CENPB-type domain-containing protein</fullName>
    </recommendedName>
</protein>
<comment type="caution">
    <text evidence="4">The sequence shown here is derived from an EMBL/GenBank/DDBJ whole genome shotgun (WGS) entry which is preliminary data.</text>
</comment>
<dbReference type="GO" id="GO:0003677">
    <property type="term" value="F:DNA binding"/>
    <property type="evidence" value="ECO:0007669"/>
    <property type="project" value="UniProtKB-KW"/>
</dbReference>